<organism evidence="1 2">
    <name type="scientific">Melastoma candidum</name>
    <dbReference type="NCBI Taxonomy" id="119954"/>
    <lineage>
        <taxon>Eukaryota</taxon>
        <taxon>Viridiplantae</taxon>
        <taxon>Streptophyta</taxon>
        <taxon>Embryophyta</taxon>
        <taxon>Tracheophyta</taxon>
        <taxon>Spermatophyta</taxon>
        <taxon>Magnoliopsida</taxon>
        <taxon>eudicotyledons</taxon>
        <taxon>Gunneridae</taxon>
        <taxon>Pentapetalae</taxon>
        <taxon>rosids</taxon>
        <taxon>malvids</taxon>
        <taxon>Myrtales</taxon>
        <taxon>Melastomataceae</taxon>
        <taxon>Melastomatoideae</taxon>
        <taxon>Melastomateae</taxon>
        <taxon>Melastoma</taxon>
    </lineage>
</organism>
<comment type="caution">
    <text evidence="1">The sequence shown here is derived from an EMBL/GenBank/DDBJ whole genome shotgun (WGS) entry which is preliminary data.</text>
</comment>
<dbReference type="EMBL" id="CM042890">
    <property type="protein sequence ID" value="KAI4312749.1"/>
    <property type="molecule type" value="Genomic_DNA"/>
</dbReference>
<reference evidence="2" key="1">
    <citation type="journal article" date="2023" name="Front. Plant Sci.">
        <title>Chromosomal-level genome assembly of Melastoma candidum provides insights into trichome evolution.</title>
        <authorList>
            <person name="Zhong Y."/>
            <person name="Wu W."/>
            <person name="Sun C."/>
            <person name="Zou P."/>
            <person name="Liu Y."/>
            <person name="Dai S."/>
            <person name="Zhou R."/>
        </authorList>
    </citation>
    <scope>NUCLEOTIDE SEQUENCE [LARGE SCALE GENOMIC DNA]</scope>
</reference>
<sequence length="213" mass="22564">MLLVTLQSYSSPTTAVTTSKPANALLEWKSRLPSQSQVLLSSWNKSSSDTAGLCSWKGIVCDAWQSVTGLNLVHVPINGTLRGLDFSSLPNLTMIVLVNCLLSGVIVPVFSNLTKLTDLDLGLNSFSSGFPAFLGYLTSLQSLGLTDNLLKGTLPGSIAALTNLTSLNLNNNQFSGDFTSFIRLISSLLLQPSCCPPTTSSALSPVLLESLPN</sequence>
<gene>
    <name evidence="1" type="ORF">MLD38_037546</name>
</gene>
<accession>A0ACB9LNL9</accession>
<proteinExistence type="predicted"/>
<evidence type="ECO:0000313" key="1">
    <source>
        <dbReference type="EMBL" id="KAI4312749.1"/>
    </source>
</evidence>
<protein>
    <submittedName>
        <fullName evidence="1">Uncharacterized protein</fullName>
    </submittedName>
</protein>
<name>A0ACB9LNL9_9MYRT</name>
<evidence type="ECO:0000313" key="2">
    <source>
        <dbReference type="Proteomes" id="UP001057402"/>
    </source>
</evidence>
<keyword evidence="2" id="KW-1185">Reference proteome</keyword>
<dbReference type="Proteomes" id="UP001057402">
    <property type="component" value="Chromosome 11"/>
</dbReference>